<dbReference type="InterPro" id="IPR037682">
    <property type="entry name" value="TonB_C"/>
</dbReference>
<evidence type="ECO:0000256" key="11">
    <source>
        <dbReference type="SAM" id="Phobius"/>
    </source>
</evidence>
<gene>
    <name evidence="13" type="ORF">GVO57_13215</name>
</gene>
<keyword evidence="3" id="KW-0813">Transport</keyword>
<evidence type="ECO:0000256" key="6">
    <source>
        <dbReference type="ARBA" id="ARBA00022692"/>
    </source>
</evidence>
<proteinExistence type="inferred from homology"/>
<dbReference type="NCBIfam" id="TIGR01352">
    <property type="entry name" value="tonB_Cterm"/>
    <property type="match status" value="1"/>
</dbReference>
<evidence type="ECO:0000256" key="1">
    <source>
        <dbReference type="ARBA" id="ARBA00004383"/>
    </source>
</evidence>
<keyword evidence="5" id="KW-0997">Cell inner membrane</keyword>
<dbReference type="RefSeq" id="WP_160593618.1">
    <property type="nucleotide sequence ID" value="NZ_CP047895.1"/>
</dbReference>
<feature type="domain" description="TonB C-terminal" evidence="12">
    <location>
        <begin position="170"/>
        <end position="266"/>
    </location>
</feature>
<evidence type="ECO:0000313" key="14">
    <source>
        <dbReference type="Proteomes" id="UP000464468"/>
    </source>
</evidence>
<sequence>MALDSAGIAAMPACAGADADGTGGGLFAWRGGADGRDHSPPPALPGWQRSAYAPRRGGSRSLLLAILALHGLAIAGVLAARAEIGRHSLPVMKTFDVRLAPPPPDAPPPPPATANLAPAATVQPAPATLVAPPALIAVPAPTLAAPPAAQPVPAAAPAAAPAGRPAMAEGGDLSATMVSAPPPRYPIESRRRCEQGAVLLAARLDTEGRVAALEIARSSGHDRLDRAALEAVRRWRWSPVMRDGVAVPVRGTVEIPFILSNAAGRC</sequence>
<keyword evidence="4" id="KW-1003">Cell membrane</keyword>
<evidence type="ECO:0000256" key="10">
    <source>
        <dbReference type="SAM" id="MobiDB-lite"/>
    </source>
</evidence>
<dbReference type="GO" id="GO:0098797">
    <property type="term" value="C:plasma membrane protein complex"/>
    <property type="evidence" value="ECO:0007669"/>
    <property type="project" value="TreeGrafter"/>
</dbReference>
<dbReference type="Gene3D" id="3.30.1150.10">
    <property type="match status" value="1"/>
</dbReference>
<comment type="subcellular location">
    <subcellularLocation>
        <location evidence="1">Cell inner membrane</location>
        <topology evidence="1">Single-pass membrane protein</topology>
        <orientation evidence="1">Periplasmic side</orientation>
    </subcellularLocation>
</comment>
<dbReference type="Pfam" id="PF03544">
    <property type="entry name" value="TonB_C"/>
    <property type="match status" value="1"/>
</dbReference>
<dbReference type="GO" id="GO:0055085">
    <property type="term" value="P:transmembrane transport"/>
    <property type="evidence" value="ECO:0007669"/>
    <property type="project" value="InterPro"/>
</dbReference>
<dbReference type="PANTHER" id="PTHR33446:SF2">
    <property type="entry name" value="PROTEIN TONB"/>
    <property type="match status" value="1"/>
</dbReference>
<dbReference type="PROSITE" id="PS52015">
    <property type="entry name" value="TONB_CTD"/>
    <property type="match status" value="1"/>
</dbReference>
<dbReference type="SUPFAM" id="SSF74653">
    <property type="entry name" value="TolA/TonB C-terminal domain"/>
    <property type="match status" value="1"/>
</dbReference>
<dbReference type="Proteomes" id="UP000464468">
    <property type="component" value="Chromosome"/>
</dbReference>
<name>A0A7Z2NXJ3_9SPHN</name>
<accession>A0A7Z2NXJ3</accession>
<reference evidence="13 14" key="1">
    <citation type="submission" date="2020-01" db="EMBL/GenBank/DDBJ databases">
        <title>Sphingomonas sp. C33 whole genome sequece.</title>
        <authorList>
            <person name="Park C."/>
        </authorList>
    </citation>
    <scope>NUCLEOTIDE SEQUENCE [LARGE SCALE GENOMIC DNA]</scope>
    <source>
        <strain evidence="13 14">C33</strain>
    </source>
</reference>
<evidence type="ECO:0000256" key="7">
    <source>
        <dbReference type="ARBA" id="ARBA00022927"/>
    </source>
</evidence>
<evidence type="ECO:0000259" key="12">
    <source>
        <dbReference type="PROSITE" id="PS52015"/>
    </source>
</evidence>
<feature type="region of interest" description="Disordered" evidence="10">
    <location>
        <begin position="31"/>
        <end position="51"/>
    </location>
</feature>
<comment type="similarity">
    <text evidence="2">Belongs to the TonB family.</text>
</comment>
<keyword evidence="6 11" id="KW-0812">Transmembrane</keyword>
<dbReference type="GO" id="GO:0015031">
    <property type="term" value="P:protein transport"/>
    <property type="evidence" value="ECO:0007669"/>
    <property type="project" value="UniProtKB-KW"/>
</dbReference>
<dbReference type="PANTHER" id="PTHR33446">
    <property type="entry name" value="PROTEIN TONB-RELATED"/>
    <property type="match status" value="1"/>
</dbReference>
<keyword evidence="9 11" id="KW-0472">Membrane</keyword>
<dbReference type="EMBL" id="CP047895">
    <property type="protein sequence ID" value="QHL91582.1"/>
    <property type="molecule type" value="Genomic_DNA"/>
</dbReference>
<dbReference type="AlphaFoldDB" id="A0A7Z2NXJ3"/>
<evidence type="ECO:0000313" key="13">
    <source>
        <dbReference type="EMBL" id="QHL91582.1"/>
    </source>
</evidence>
<keyword evidence="14" id="KW-1185">Reference proteome</keyword>
<dbReference type="KEGG" id="schy:GVO57_13215"/>
<evidence type="ECO:0000256" key="9">
    <source>
        <dbReference type="ARBA" id="ARBA00023136"/>
    </source>
</evidence>
<feature type="transmembrane region" description="Helical" evidence="11">
    <location>
        <begin position="62"/>
        <end position="80"/>
    </location>
</feature>
<evidence type="ECO:0000256" key="4">
    <source>
        <dbReference type="ARBA" id="ARBA00022475"/>
    </source>
</evidence>
<dbReference type="InterPro" id="IPR051045">
    <property type="entry name" value="TonB-dependent_transducer"/>
</dbReference>
<keyword evidence="8 11" id="KW-1133">Transmembrane helix</keyword>
<dbReference type="GO" id="GO:0031992">
    <property type="term" value="F:energy transducer activity"/>
    <property type="evidence" value="ECO:0007669"/>
    <property type="project" value="TreeGrafter"/>
</dbReference>
<evidence type="ECO:0000256" key="2">
    <source>
        <dbReference type="ARBA" id="ARBA00006555"/>
    </source>
</evidence>
<evidence type="ECO:0000256" key="3">
    <source>
        <dbReference type="ARBA" id="ARBA00022448"/>
    </source>
</evidence>
<keyword evidence="7" id="KW-0653">Protein transport</keyword>
<protein>
    <submittedName>
        <fullName evidence="13">TonB family protein</fullName>
    </submittedName>
</protein>
<organism evidence="13 14">
    <name type="scientific">Sphingomonas changnyeongensis</name>
    <dbReference type="NCBI Taxonomy" id="2698679"/>
    <lineage>
        <taxon>Bacteria</taxon>
        <taxon>Pseudomonadati</taxon>
        <taxon>Pseudomonadota</taxon>
        <taxon>Alphaproteobacteria</taxon>
        <taxon>Sphingomonadales</taxon>
        <taxon>Sphingomonadaceae</taxon>
        <taxon>Sphingomonas</taxon>
    </lineage>
</organism>
<evidence type="ECO:0000256" key="5">
    <source>
        <dbReference type="ARBA" id="ARBA00022519"/>
    </source>
</evidence>
<evidence type="ECO:0000256" key="8">
    <source>
        <dbReference type="ARBA" id="ARBA00022989"/>
    </source>
</evidence>
<dbReference type="InterPro" id="IPR006260">
    <property type="entry name" value="TonB/TolA_C"/>
</dbReference>